<dbReference type="PANTHER" id="PTHR11685">
    <property type="entry name" value="RBR FAMILY RING FINGER AND IBR DOMAIN-CONTAINING"/>
    <property type="match status" value="1"/>
</dbReference>
<dbReference type="InterPro" id="IPR018957">
    <property type="entry name" value="Znf_C3HC4_RING-type"/>
</dbReference>
<dbReference type="GO" id="GO:0006511">
    <property type="term" value="P:ubiquitin-dependent protein catabolic process"/>
    <property type="evidence" value="ECO:0000318"/>
    <property type="project" value="GO_Central"/>
</dbReference>
<dbReference type="CDD" id="cd22584">
    <property type="entry name" value="Rcat_RBR_unk"/>
    <property type="match status" value="1"/>
</dbReference>
<accession>Q6BGH1</accession>
<dbReference type="PROSITE" id="PS50089">
    <property type="entry name" value="ZF_RING_2"/>
    <property type="match status" value="1"/>
</dbReference>
<dbReference type="GO" id="GO:0005737">
    <property type="term" value="C:cytoplasm"/>
    <property type="evidence" value="ECO:0000318"/>
    <property type="project" value="GO_Central"/>
</dbReference>
<dbReference type="InParanoid" id="Q6BGH1"/>
<evidence type="ECO:0000256" key="4">
    <source>
        <dbReference type="ARBA" id="ARBA00022723"/>
    </source>
</evidence>
<dbReference type="RefSeq" id="XP_001423463.1">
    <property type="nucleotide sequence ID" value="XM_001423426.1"/>
</dbReference>
<proteinExistence type="predicted"/>
<dbReference type="GO" id="GO:0008270">
    <property type="term" value="F:zinc ion binding"/>
    <property type="evidence" value="ECO:0007669"/>
    <property type="project" value="UniProtKB-KW"/>
</dbReference>
<dbReference type="AlphaFoldDB" id="Q6BGH1"/>
<dbReference type="InterPro" id="IPR044066">
    <property type="entry name" value="TRIAD_supradom"/>
</dbReference>
<keyword evidence="3" id="KW-0808">Transferase</keyword>
<dbReference type="FunFam" id="3.30.40.10:FF:000894">
    <property type="entry name" value="RBR-type E3 ubiquitin transferase"/>
    <property type="match status" value="1"/>
</dbReference>
<evidence type="ECO:0000313" key="13">
    <source>
        <dbReference type="EMBL" id="CAK56065.1"/>
    </source>
</evidence>
<reference evidence="12 14" key="1">
    <citation type="journal article" date="2004" name="Curr. Biol.">
        <title>High coding density on the largest Paramecium tetraurelia somatic chromosome.</title>
        <authorList>
            <person name="Zagulski M."/>
            <person name="Nowak J.K."/>
            <person name="Le Mouel A."/>
            <person name="Nowacki M."/>
            <person name="Migdalski A."/>
            <person name="Gromadka R."/>
            <person name="Noel B."/>
            <person name="Blanc I."/>
            <person name="Dessen P."/>
            <person name="Wincker P."/>
            <person name="Keller A.M."/>
            <person name="Cohen J."/>
            <person name="Meyer E."/>
            <person name="Sperling L."/>
        </authorList>
    </citation>
    <scope>NUCLEOTIDE SEQUENCE [LARGE SCALE GENOMIC DNA]</scope>
    <source>
        <strain evidence="12 14">Stock d4-2</strain>
    </source>
</reference>
<dbReference type="Proteomes" id="UP000000600">
    <property type="component" value="Unassembled WGS sequence"/>
</dbReference>
<dbReference type="EMBL" id="CR548612">
    <property type="protein sequence ID" value="CAH03249.1"/>
    <property type="molecule type" value="Genomic_DNA"/>
</dbReference>
<dbReference type="EC" id="2.3.2.31" evidence="2"/>
<evidence type="ECO:0000313" key="12">
    <source>
        <dbReference type="EMBL" id="CAH03249.1"/>
    </source>
</evidence>
<sequence>MSQYSDYQYDIGSDEDYEIETQKNNEILLSQEELYQEFLDHLDKIKEQLELTMTQVVLNILIFFNFDVQQIYEQLLLNSQADQLKKQLQEQGIYNLTEVHIQKNMRCAICQENGTQGISLNCSHKFCKNCWNQMIEVQFVGQIPIVKCLQDQCPERLPHLYLEQFPKYKQILIKRFMHHDDAITWCPGQNCENVFKWLKLKPSIKCPCKTKFCSKCREEKHYPIPCDIVKKVLEHQQSGDYWAIINASKCPKCGRLIQKTEGCLHLKCLCGQHFCYECSKPWVKDHEKSFYVCPYANTNKNLSRYTSQLKNELQIINFNIRNLGYSIKDLQQNVKIIQIEHLAEQSEKTISLLKASRSFLYYKFYLMEDKVDEIYERTLSQFQDELNNFVEIVSKKKQEVDTYKHSQEKIIENINFNDLEKKQFSNLKIKKKFIKNYIKETLMM</sequence>
<evidence type="ECO:0000256" key="9">
    <source>
        <dbReference type="PROSITE-ProRule" id="PRU00175"/>
    </source>
</evidence>
<evidence type="ECO:0000256" key="2">
    <source>
        <dbReference type="ARBA" id="ARBA00012251"/>
    </source>
</evidence>
<dbReference type="SUPFAM" id="SSF57850">
    <property type="entry name" value="RING/U-box"/>
    <property type="match status" value="3"/>
</dbReference>
<reference evidence="13" key="3">
    <citation type="submission" date="2006-03" db="EMBL/GenBank/DDBJ databases">
        <authorList>
            <consortium name="Genoscope"/>
        </authorList>
    </citation>
    <scope>NUCLEOTIDE SEQUENCE</scope>
    <source>
        <strain evidence="13">Stock d4-2</strain>
    </source>
</reference>
<dbReference type="RefSeq" id="XP_001346876.1">
    <property type="nucleotide sequence ID" value="XM_001346840.1"/>
</dbReference>
<organism evidence="12 14">
    <name type="scientific">Paramecium tetraurelia</name>
    <dbReference type="NCBI Taxonomy" id="5888"/>
    <lineage>
        <taxon>Eukaryota</taxon>
        <taxon>Sar</taxon>
        <taxon>Alveolata</taxon>
        <taxon>Ciliophora</taxon>
        <taxon>Intramacronucleata</taxon>
        <taxon>Oligohymenophorea</taxon>
        <taxon>Peniculida</taxon>
        <taxon>Parameciidae</taxon>
        <taxon>Paramecium</taxon>
    </lineage>
</organism>
<evidence type="ECO:0000256" key="7">
    <source>
        <dbReference type="ARBA" id="ARBA00022786"/>
    </source>
</evidence>
<evidence type="ECO:0000256" key="8">
    <source>
        <dbReference type="ARBA" id="ARBA00022833"/>
    </source>
</evidence>
<dbReference type="eggNOG" id="KOG1815">
    <property type="taxonomic scope" value="Eukaryota"/>
</dbReference>
<dbReference type="HOGENOM" id="CLU_618906_0_0_1"/>
<dbReference type="Gene3D" id="3.30.40.10">
    <property type="entry name" value="Zinc/RING finger domain, C3HC4 (zinc finger)"/>
    <property type="match status" value="1"/>
</dbReference>
<gene>
    <name evidence="13" type="ORF">GSPATT00000501001</name>
    <name evidence="12" type="ORF">PTMB.52c</name>
</gene>
<dbReference type="GO" id="GO:0031624">
    <property type="term" value="F:ubiquitin conjugating enzyme binding"/>
    <property type="evidence" value="ECO:0000318"/>
    <property type="project" value="GO_Central"/>
</dbReference>
<dbReference type="GO" id="GO:0061630">
    <property type="term" value="F:ubiquitin protein ligase activity"/>
    <property type="evidence" value="ECO:0000318"/>
    <property type="project" value="GO_Central"/>
</dbReference>
<evidence type="ECO:0000256" key="1">
    <source>
        <dbReference type="ARBA" id="ARBA00001798"/>
    </source>
</evidence>
<keyword evidence="6 9" id="KW-0863">Zinc-finger</keyword>
<dbReference type="GeneID" id="5009247"/>
<dbReference type="KEGG" id="ptm:PTMB.52c"/>
<keyword evidence="8" id="KW-0862">Zinc</keyword>
<keyword evidence="5" id="KW-0677">Repeat</keyword>
<evidence type="ECO:0000256" key="6">
    <source>
        <dbReference type="ARBA" id="ARBA00022771"/>
    </source>
</evidence>
<dbReference type="PROSITE" id="PS51873">
    <property type="entry name" value="TRIAD"/>
    <property type="match status" value="1"/>
</dbReference>
<comment type="catalytic activity">
    <reaction evidence="1">
        <text>[E2 ubiquitin-conjugating enzyme]-S-ubiquitinyl-L-cysteine + [acceptor protein]-L-lysine = [E2 ubiquitin-conjugating enzyme]-L-cysteine + [acceptor protein]-N(6)-ubiquitinyl-L-lysine.</text>
        <dbReference type="EC" id="2.3.2.31"/>
    </reaction>
</comment>
<reference evidence="13 14" key="2">
    <citation type="journal article" date="2006" name="Nature">
        <title>Global trends of whole-genome duplications revealed by the ciliate Paramecium tetraurelia.</title>
        <authorList>
            <consortium name="Genoscope"/>
            <person name="Aury J.-M."/>
            <person name="Jaillon O."/>
            <person name="Duret L."/>
            <person name="Noel B."/>
            <person name="Jubin C."/>
            <person name="Porcel B.M."/>
            <person name="Segurens B."/>
            <person name="Daubin V."/>
            <person name="Anthouard V."/>
            <person name="Aiach N."/>
            <person name="Arnaiz O."/>
            <person name="Billaut A."/>
            <person name="Beisson J."/>
            <person name="Blanc I."/>
            <person name="Bouhouche K."/>
            <person name="Camara F."/>
            <person name="Duharcourt S."/>
            <person name="Guigo R."/>
            <person name="Gogendeau D."/>
            <person name="Katinka M."/>
            <person name="Keller A.-M."/>
            <person name="Kissmehl R."/>
            <person name="Klotz C."/>
            <person name="Koll F."/>
            <person name="Le Moue A."/>
            <person name="Lepere C."/>
            <person name="Malinsky S."/>
            <person name="Nowacki M."/>
            <person name="Nowak J.K."/>
            <person name="Plattner H."/>
            <person name="Poulain J."/>
            <person name="Ruiz F."/>
            <person name="Serrano V."/>
            <person name="Zagulski M."/>
            <person name="Dessen P."/>
            <person name="Betermier M."/>
            <person name="Weissenbach J."/>
            <person name="Scarpelli C."/>
            <person name="Schachter V."/>
            <person name="Sperling L."/>
            <person name="Meyer E."/>
            <person name="Cohen J."/>
            <person name="Wincker P."/>
        </authorList>
    </citation>
    <scope>NUCLEOTIDE SEQUENCE [LARGE SCALE GENOMIC DNA]</scope>
    <source>
        <strain evidence="13 14">Stock d4-2</strain>
    </source>
</reference>
<keyword evidence="14" id="KW-1185">Reference proteome</keyword>
<dbReference type="SMART" id="SM00647">
    <property type="entry name" value="IBR"/>
    <property type="match status" value="2"/>
</dbReference>
<dbReference type="STRING" id="5888.Q6BGH1"/>
<name>Q6BGH1_PARTE</name>
<dbReference type="Pfam" id="PF00097">
    <property type="entry name" value="zf-C3HC4"/>
    <property type="match status" value="1"/>
</dbReference>
<keyword evidence="7" id="KW-0833">Ubl conjugation pathway</keyword>
<protein>
    <recommendedName>
        <fullName evidence="2">RBR-type E3 ubiquitin transferase</fullName>
        <ecNumber evidence="2">2.3.2.31</ecNumber>
    </recommendedName>
</protein>
<dbReference type="GO" id="GO:0000151">
    <property type="term" value="C:ubiquitin ligase complex"/>
    <property type="evidence" value="ECO:0000318"/>
    <property type="project" value="GO_Central"/>
</dbReference>
<dbReference type="GeneID" id="79573990"/>
<evidence type="ECO:0000256" key="5">
    <source>
        <dbReference type="ARBA" id="ARBA00022737"/>
    </source>
</evidence>
<feature type="domain" description="RING-type" evidence="10">
    <location>
        <begin position="107"/>
        <end position="154"/>
    </location>
</feature>
<evidence type="ECO:0000313" key="14">
    <source>
        <dbReference type="Proteomes" id="UP000000600"/>
    </source>
</evidence>
<evidence type="ECO:0000256" key="3">
    <source>
        <dbReference type="ARBA" id="ARBA00022679"/>
    </source>
</evidence>
<dbReference type="OrthoDB" id="303865at2759"/>
<dbReference type="Gene3D" id="1.20.120.1750">
    <property type="match status" value="1"/>
</dbReference>
<reference evidence="12" key="4">
    <citation type="submission" date="2006-11" db="EMBL/GenBank/DDBJ databases">
        <title>Paramecium megabase sequencing project.</title>
        <authorList>
            <person name="Nowak J.K."/>
            <person name="Migdalski A."/>
            <person name="Gromadka R."/>
            <person name="Zagulski M."/>
        </authorList>
    </citation>
    <scope>NUCLEOTIDE SEQUENCE</scope>
    <source>
        <strain evidence="12">Stock d4-2</strain>
    </source>
</reference>
<dbReference type="KEGG" id="ptm:GSPATT00000501001"/>
<dbReference type="InterPro" id="IPR013083">
    <property type="entry name" value="Znf_RING/FYVE/PHD"/>
</dbReference>
<dbReference type="InterPro" id="IPR031127">
    <property type="entry name" value="E3_UB_ligase_RBR"/>
</dbReference>
<keyword evidence="4" id="KW-0479">Metal-binding</keyword>
<dbReference type="GO" id="GO:0016567">
    <property type="term" value="P:protein ubiquitination"/>
    <property type="evidence" value="ECO:0007669"/>
    <property type="project" value="InterPro"/>
</dbReference>
<dbReference type="InterPro" id="IPR001841">
    <property type="entry name" value="Znf_RING"/>
</dbReference>
<dbReference type="InterPro" id="IPR002867">
    <property type="entry name" value="IBR_dom"/>
</dbReference>
<dbReference type="Pfam" id="PF22191">
    <property type="entry name" value="IBR_1"/>
    <property type="match status" value="1"/>
</dbReference>
<dbReference type="Pfam" id="PF01485">
    <property type="entry name" value="IBR"/>
    <property type="match status" value="1"/>
</dbReference>
<evidence type="ECO:0000259" key="10">
    <source>
        <dbReference type="PROSITE" id="PS50089"/>
    </source>
</evidence>
<evidence type="ECO:0000259" key="11">
    <source>
        <dbReference type="PROSITE" id="PS51873"/>
    </source>
</evidence>
<feature type="domain" description="RING-type" evidence="11">
    <location>
        <begin position="103"/>
        <end position="297"/>
    </location>
</feature>
<dbReference type="EMBL" id="CT867985">
    <property type="protein sequence ID" value="CAK56065.1"/>
    <property type="molecule type" value="Genomic_DNA"/>
</dbReference>